<keyword evidence="2" id="KW-1185">Reference proteome</keyword>
<gene>
    <name evidence="1" type="ORF">ORI27_12440</name>
</gene>
<organism evidence="1 2">
    <name type="scientific">Mycobacterium pinniadriaticum</name>
    <dbReference type="NCBI Taxonomy" id="2994102"/>
    <lineage>
        <taxon>Bacteria</taxon>
        <taxon>Bacillati</taxon>
        <taxon>Actinomycetota</taxon>
        <taxon>Actinomycetes</taxon>
        <taxon>Mycobacteriales</taxon>
        <taxon>Mycobacteriaceae</taxon>
        <taxon>Mycobacterium</taxon>
    </lineage>
</organism>
<proteinExistence type="predicted"/>
<evidence type="ECO:0000313" key="2">
    <source>
        <dbReference type="Proteomes" id="UP001300745"/>
    </source>
</evidence>
<dbReference type="RefSeq" id="WP_265997320.1">
    <property type="nucleotide sequence ID" value="NZ_JAPJDN010000009.1"/>
</dbReference>
<name>A0ABT3SDP7_9MYCO</name>
<dbReference type="EMBL" id="JAPJDO010000009">
    <property type="protein sequence ID" value="MCX2937512.1"/>
    <property type="molecule type" value="Genomic_DNA"/>
</dbReference>
<sequence length="81" mass="8907">MTAGDDMRRYAEGVLVGLKRCTLDAASSEIALASQRHHLDTQRVAQALVRLAQDVDPEIDSNATSVARYEWGALFHRPGRA</sequence>
<comment type="caution">
    <text evidence="1">The sequence shown here is derived from an EMBL/GenBank/DDBJ whole genome shotgun (WGS) entry which is preliminary data.</text>
</comment>
<evidence type="ECO:0000313" key="1">
    <source>
        <dbReference type="EMBL" id="MCX2937512.1"/>
    </source>
</evidence>
<protein>
    <recommendedName>
        <fullName evidence="3">ANTAR domain-containing protein</fullName>
    </recommendedName>
</protein>
<reference evidence="1 2" key="1">
    <citation type="submission" date="2022-11" db="EMBL/GenBank/DDBJ databases">
        <title>Mycobacterium sp. nov.</title>
        <authorList>
            <person name="Papic B."/>
            <person name="Spicic S."/>
            <person name="Duvnjak S."/>
        </authorList>
    </citation>
    <scope>NUCLEOTIDE SEQUENCE [LARGE SCALE GENOMIC DNA]</scope>
    <source>
        <strain evidence="1 2">CVI_P4</strain>
    </source>
</reference>
<dbReference type="Proteomes" id="UP001300745">
    <property type="component" value="Unassembled WGS sequence"/>
</dbReference>
<evidence type="ECO:0008006" key="3">
    <source>
        <dbReference type="Google" id="ProtNLM"/>
    </source>
</evidence>
<accession>A0ABT3SDP7</accession>